<evidence type="ECO:0000256" key="2">
    <source>
        <dbReference type="PROSITE-ProRule" id="PRU00169"/>
    </source>
</evidence>
<name>A0ABT2VPV5_9ALTE</name>
<keyword evidence="1 3" id="KW-0238">DNA-binding</keyword>
<dbReference type="InterPro" id="IPR001789">
    <property type="entry name" value="Sig_transdc_resp-reg_receiver"/>
</dbReference>
<evidence type="ECO:0000313" key="6">
    <source>
        <dbReference type="EMBL" id="MCU7555350.1"/>
    </source>
</evidence>
<evidence type="ECO:0000313" key="7">
    <source>
        <dbReference type="Proteomes" id="UP001209257"/>
    </source>
</evidence>
<keyword evidence="7" id="KW-1185">Reference proteome</keyword>
<dbReference type="InterPro" id="IPR001867">
    <property type="entry name" value="OmpR/PhoB-type_DNA-bd"/>
</dbReference>
<accession>A0ABT2VPV5</accession>
<feature type="DNA-binding region" description="OmpR/PhoB-type" evidence="3">
    <location>
        <begin position="136"/>
        <end position="235"/>
    </location>
</feature>
<dbReference type="InterPro" id="IPR036388">
    <property type="entry name" value="WH-like_DNA-bd_sf"/>
</dbReference>
<dbReference type="PROSITE" id="PS51755">
    <property type="entry name" value="OMPR_PHOB"/>
    <property type="match status" value="1"/>
</dbReference>
<keyword evidence="2" id="KW-0597">Phosphoprotein</keyword>
<dbReference type="Gene3D" id="1.10.10.10">
    <property type="entry name" value="Winged helix-like DNA-binding domain superfamily/Winged helix DNA-binding domain"/>
    <property type="match status" value="1"/>
</dbReference>
<dbReference type="Pfam" id="PF00072">
    <property type="entry name" value="Response_reg"/>
    <property type="match status" value="1"/>
</dbReference>
<dbReference type="InterPro" id="IPR011006">
    <property type="entry name" value="CheY-like_superfamily"/>
</dbReference>
<comment type="caution">
    <text evidence="6">The sequence shown here is derived from an EMBL/GenBank/DDBJ whole genome shotgun (WGS) entry which is preliminary data.</text>
</comment>
<gene>
    <name evidence="6" type="ORF">OCL06_12205</name>
</gene>
<dbReference type="SMART" id="SM00862">
    <property type="entry name" value="Trans_reg_C"/>
    <property type="match status" value="1"/>
</dbReference>
<dbReference type="Gene3D" id="3.40.50.2300">
    <property type="match status" value="1"/>
</dbReference>
<dbReference type="Pfam" id="PF00486">
    <property type="entry name" value="Trans_reg_C"/>
    <property type="match status" value="1"/>
</dbReference>
<dbReference type="SMART" id="SM00448">
    <property type="entry name" value="REC"/>
    <property type="match status" value="1"/>
</dbReference>
<reference evidence="7" key="1">
    <citation type="submission" date="2023-07" db="EMBL/GenBank/DDBJ databases">
        <title>Study on multiphase classification of strain Alteromonas salexigens isolated from the Yellow Sea.</title>
        <authorList>
            <person name="Sun L."/>
        </authorList>
    </citation>
    <scope>NUCLEOTIDE SEQUENCE [LARGE SCALE GENOMIC DNA]</scope>
    <source>
        <strain evidence="7">ASW11-19</strain>
    </source>
</reference>
<dbReference type="CDD" id="cd00383">
    <property type="entry name" value="trans_reg_C"/>
    <property type="match status" value="1"/>
</dbReference>
<protein>
    <submittedName>
        <fullName evidence="6">Response regulator</fullName>
    </submittedName>
</protein>
<dbReference type="Gene3D" id="6.10.250.690">
    <property type="match status" value="1"/>
</dbReference>
<organism evidence="6 7">
    <name type="scientific">Alteromonas salexigens</name>
    <dbReference type="NCBI Taxonomy" id="2982530"/>
    <lineage>
        <taxon>Bacteria</taxon>
        <taxon>Pseudomonadati</taxon>
        <taxon>Pseudomonadota</taxon>
        <taxon>Gammaproteobacteria</taxon>
        <taxon>Alteromonadales</taxon>
        <taxon>Alteromonadaceae</taxon>
        <taxon>Alteromonas/Salinimonas group</taxon>
        <taxon>Alteromonas</taxon>
    </lineage>
</organism>
<dbReference type="PANTHER" id="PTHR48111:SF47">
    <property type="entry name" value="TRANSCRIPTIONAL REGULATORY PROTEIN RSTA"/>
    <property type="match status" value="1"/>
</dbReference>
<feature type="modified residue" description="4-aspartylphosphate" evidence="2">
    <location>
        <position position="61"/>
    </location>
</feature>
<feature type="domain" description="Response regulatory" evidence="4">
    <location>
        <begin position="12"/>
        <end position="125"/>
    </location>
</feature>
<dbReference type="RefSeq" id="WP_262994946.1">
    <property type="nucleotide sequence ID" value="NZ_JAOTJC010000011.1"/>
</dbReference>
<dbReference type="InterPro" id="IPR039420">
    <property type="entry name" value="WalR-like"/>
</dbReference>
<evidence type="ECO:0000259" key="5">
    <source>
        <dbReference type="PROSITE" id="PS51755"/>
    </source>
</evidence>
<dbReference type="Proteomes" id="UP001209257">
    <property type="component" value="Unassembled WGS sequence"/>
</dbReference>
<proteinExistence type="predicted"/>
<evidence type="ECO:0000256" key="1">
    <source>
        <dbReference type="ARBA" id="ARBA00023125"/>
    </source>
</evidence>
<dbReference type="PROSITE" id="PS50110">
    <property type="entry name" value="RESPONSE_REGULATORY"/>
    <property type="match status" value="1"/>
</dbReference>
<sequence>MELVLNVTPHPTVILVEDDTRLRQLVTEYLEKNNFHVIALPDGTTLMEVVAATPPAVIVLDIMLPGDSGLALCQTLRNTYQGPLLFMTARNDPLDEILGLELGADDYVTKPVEPRLLLARIQALLRRIPPQQVTTTDSLTYGNLHIDKRARRVVLDHHPVELTTHEFDLLYLLATHAGEIVFREQIYKQIIGREYDGLDRSADVRISRLRKKLKDCAQNPYRIKTIWGKGFFFVADAWG</sequence>
<feature type="domain" description="OmpR/PhoB-type" evidence="5">
    <location>
        <begin position="136"/>
        <end position="235"/>
    </location>
</feature>
<dbReference type="SUPFAM" id="SSF52172">
    <property type="entry name" value="CheY-like"/>
    <property type="match status" value="1"/>
</dbReference>
<dbReference type="EMBL" id="JAOTJC010000011">
    <property type="protein sequence ID" value="MCU7555350.1"/>
    <property type="molecule type" value="Genomic_DNA"/>
</dbReference>
<dbReference type="PANTHER" id="PTHR48111">
    <property type="entry name" value="REGULATOR OF RPOS"/>
    <property type="match status" value="1"/>
</dbReference>
<evidence type="ECO:0000259" key="4">
    <source>
        <dbReference type="PROSITE" id="PS50110"/>
    </source>
</evidence>
<evidence type="ECO:0000256" key="3">
    <source>
        <dbReference type="PROSITE-ProRule" id="PRU01091"/>
    </source>
</evidence>